<dbReference type="EMBL" id="AYUF01000481">
    <property type="protein sequence ID" value="ETK01497.1"/>
    <property type="molecule type" value="Genomic_DNA"/>
</dbReference>
<dbReference type="InterPro" id="IPR035093">
    <property type="entry name" value="RelE/ParE_toxin_dom_sf"/>
</dbReference>
<evidence type="ECO:0000313" key="7">
    <source>
        <dbReference type="EMBL" id="ETK01497.1"/>
    </source>
</evidence>
<evidence type="ECO:0000256" key="2">
    <source>
        <dbReference type="ARBA" id="ARBA00022649"/>
    </source>
</evidence>
<evidence type="ECO:0000313" key="8">
    <source>
        <dbReference type="Proteomes" id="UP000018837"/>
    </source>
</evidence>
<accession>W2C4S8</accession>
<dbReference type="Pfam" id="PF06769">
    <property type="entry name" value="YoeB_toxin"/>
    <property type="match status" value="1"/>
</dbReference>
<proteinExistence type="inferred from homology"/>
<evidence type="ECO:0000256" key="1">
    <source>
        <dbReference type="ARBA" id="ARBA00008172"/>
    </source>
</evidence>
<dbReference type="GO" id="GO:0004519">
    <property type="term" value="F:endonuclease activity"/>
    <property type="evidence" value="ECO:0007669"/>
    <property type="project" value="UniProtKB-KW"/>
</dbReference>
<protein>
    <recommendedName>
        <fullName evidence="6">Putative mRNA interferase YoeB</fullName>
    </recommendedName>
</protein>
<dbReference type="PANTHER" id="PTHR38039">
    <property type="entry name" value="TOXIN YOEB"/>
    <property type="match status" value="1"/>
</dbReference>
<dbReference type="GO" id="GO:0006401">
    <property type="term" value="P:RNA catabolic process"/>
    <property type="evidence" value="ECO:0007669"/>
    <property type="project" value="InterPro"/>
</dbReference>
<comment type="caution">
    <text evidence="7">The sequence shown here is derived from an EMBL/GenBank/DDBJ whole genome shotgun (WGS) entry which is preliminary data.</text>
</comment>
<gene>
    <name evidence="7" type="ORF">N425_09810</name>
</gene>
<evidence type="ECO:0000256" key="4">
    <source>
        <dbReference type="ARBA" id="ARBA00022759"/>
    </source>
</evidence>
<dbReference type="GO" id="GO:0016787">
    <property type="term" value="F:hydrolase activity"/>
    <property type="evidence" value="ECO:0007669"/>
    <property type="project" value="UniProtKB-KW"/>
</dbReference>
<dbReference type="Proteomes" id="UP000018837">
    <property type="component" value="Unassembled WGS sequence"/>
</dbReference>
<organism evidence="7 8">
    <name type="scientific">Tannerella sp. oral taxon BU063 isolate Cell 2</name>
    <dbReference type="NCBI Taxonomy" id="1411148"/>
    <lineage>
        <taxon>Bacteria</taxon>
        <taxon>Pseudomonadati</taxon>
        <taxon>Bacteroidota</taxon>
        <taxon>Bacteroidia</taxon>
        <taxon>Bacteroidales</taxon>
        <taxon>Tannerellaceae</taxon>
        <taxon>Tannerella</taxon>
    </lineage>
</organism>
<dbReference type="Gene3D" id="3.30.2310.20">
    <property type="entry name" value="RelE-like"/>
    <property type="match status" value="1"/>
</dbReference>
<name>W2C4S8_9BACT</name>
<dbReference type="AlphaFoldDB" id="W2C4S8"/>
<evidence type="ECO:0000256" key="3">
    <source>
        <dbReference type="ARBA" id="ARBA00022722"/>
    </source>
</evidence>
<dbReference type="NCBIfam" id="TIGR02116">
    <property type="entry name" value="toxin_Txe_YoeB"/>
    <property type="match status" value="1"/>
</dbReference>
<keyword evidence="5" id="KW-0378">Hydrolase</keyword>
<sequence length="91" mass="10655">MIYTLYFSRSAEKSMKKWRKSSPVLYKRLRDILNEIALHPREGSGRPEALRGGNGTTYSRRISGQHRIVYDVYDTTIEVYVLDVEGHYDDK</sequence>
<keyword evidence="2" id="KW-1277">Toxin-antitoxin system</keyword>
<reference evidence="7 8" key="1">
    <citation type="submission" date="2013-11" db="EMBL/GenBank/DDBJ databases">
        <title>Single cell genomics of uncultured Tannerella BU063 (oral taxon 286).</title>
        <authorList>
            <person name="Beall C.J."/>
            <person name="Campbell A.G."/>
            <person name="Griffen A.L."/>
            <person name="Podar M."/>
            <person name="Leys E.J."/>
        </authorList>
    </citation>
    <scope>NUCLEOTIDE SEQUENCE [LARGE SCALE GENOMIC DNA]</scope>
    <source>
        <strain evidence="7">Cell 2</strain>
    </source>
</reference>
<evidence type="ECO:0000256" key="6">
    <source>
        <dbReference type="ARBA" id="ARBA00030388"/>
    </source>
</evidence>
<comment type="similarity">
    <text evidence="1">Belongs to the YoeB family.</text>
</comment>
<dbReference type="SUPFAM" id="SSF143011">
    <property type="entry name" value="RelE-like"/>
    <property type="match status" value="1"/>
</dbReference>
<keyword evidence="4" id="KW-0255">Endonuclease</keyword>
<dbReference type="PANTHER" id="PTHR38039:SF1">
    <property type="entry name" value="TOXIN YOEB"/>
    <property type="match status" value="1"/>
</dbReference>
<evidence type="ECO:0000256" key="5">
    <source>
        <dbReference type="ARBA" id="ARBA00022801"/>
    </source>
</evidence>
<keyword evidence="3" id="KW-0540">Nuclease</keyword>
<dbReference type="InterPro" id="IPR009614">
    <property type="entry name" value="YoeB_toxin"/>
</dbReference>